<sequence>MRTKKDEGGNCQGTQQQKEEGKEQIDRYEKKPSIQKSLPAPTRMPPATAASAANTSTPGAPNVRMPALFVADAPAVPFAMLVSTVPILVYGARVSEERTSPGLPDLKMTDDVAATGELVSATVAVVGKAPTKPVAVSEAELARIELYGAAAVEMACRREDGADSPWYE</sequence>
<feature type="compositionally biased region" description="Basic and acidic residues" evidence="1">
    <location>
        <begin position="17"/>
        <end position="32"/>
    </location>
</feature>
<dbReference type="Proteomes" id="UP000239560">
    <property type="component" value="Unassembled WGS sequence"/>
</dbReference>
<dbReference type="AlphaFoldDB" id="A0A2T0AED7"/>
<accession>A0A2T0AED7</accession>
<gene>
    <name evidence="2" type="ORF">AAT19DRAFT_13375</name>
</gene>
<dbReference type="OrthoDB" id="10601005at2759"/>
<proteinExistence type="predicted"/>
<name>A0A2T0AED7_RHOTO</name>
<feature type="non-terminal residue" evidence="2">
    <location>
        <position position="168"/>
    </location>
</feature>
<dbReference type="EMBL" id="LCTV02000003">
    <property type="protein sequence ID" value="PRQ76353.1"/>
    <property type="molecule type" value="Genomic_DNA"/>
</dbReference>
<reference evidence="2 3" key="1">
    <citation type="journal article" date="2018" name="Elife">
        <title>Functional genomics of lipid metabolism in the oleaginous yeast Rhodosporidium toruloides.</title>
        <authorList>
            <person name="Coradetti S.T."/>
            <person name="Pinel D."/>
            <person name="Geiselman G."/>
            <person name="Ito M."/>
            <person name="Mondo S."/>
            <person name="Reilly M.C."/>
            <person name="Cheng Y.F."/>
            <person name="Bauer S."/>
            <person name="Grigoriev I."/>
            <person name="Gladden J.M."/>
            <person name="Simmons B.A."/>
            <person name="Brem R."/>
            <person name="Arkin A.P."/>
            <person name="Skerker J.M."/>
        </authorList>
    </citation>
    <scope>NUCLEOTIDE SEQUENCE [LARGE SCALE GENOMIC DNA]</scope>
    <source>
        <strain evidence="2 3">NBRC 0880</strain>
    </source>
</reference>
<feature type="region of interest" description="Disordered" evidence="1">
    <location>
        <begin position="1"/>
        <end position="60"/>
    </location>
</feature>
<protein>
    <submittedName>
        <fullName evidence="2">Uncharacterized protein</fullName>
    </submittedName>
</protein>
<feature type="compositionally biased region" description="Low complexity" evidence="1">
    <location>
        <begin position="39"/>
        <end position="60"/>
    </location>
</feature>
<evidence type="ECO:0000313" key="3">
    <source>
        <dbReference type="Proteomes" id="UP000239560"/>
    </source>
</evidence>
<comment type="caution">
    <text evidence="2">The sequence shown here is derived from an EMBL/GenBank/DDBJ whole genome shotgun (WGS) entry which is preliminary data.</text>
</comment>
<organism evidence="2 3">
    <name type="scientific">Rhodotorula toruloides</name>
    <name type="common">Yeast</name>
    <name type="synonym">Rhodosporidium toruloides</name>
    <dbReference type="NCBI Taxonomy" id="5286"/>
    <lineage>
        <taxon>Eukaryota</taxon>
        <taxon>Fungi</taxon>
        <taxon>Dikarya</taxon>
        <taxon>Basidiomycota</taxon>
        <taxon>Pucciniomycotina</taxon>
        <taxon>Microbotryomycetes</taxon>
        <taxon>Sporidiobolales</taxon>
        <taxon>Sporidiobolaceae</taxon>
        <taxon>Rhodotorula</taxon>
    </lineage>
</organism>
<evidence type="ECO:0000313" key="2">
    <source>
        <dbReference type="EMBL" id="PRQ76353.1"/>
    </source>
</evidence>
<evidence type="ECO:0000256" key="1">
    <source>
        <dbReference type="SAM" id="MobiDB-lite"/>
    </source>
</evidence>